<feature type="domain" description="Protein kinase" evidence="3">
    <location>
        <begin position="19"/>
        <end position="334"/>
    </location>
</feature>
<keyword evidence="4" id="KW-1185">Reference proteome</keyword>
<dbReference type="Gene3D" id="1.10.510.10">
    <property type="entry name" value="Transferase(Phosphotransferase) domain 1"/>
    <property type="match status" value="1"/>
</dbReference>
<organism evidence="4 5">
    <name type="scientific">Mesorhabditis belari</name>
    <dbReference type="NCBI Taxonomy" id="2138241"/>
    <lineage>
        <taxon>Eukaryota</taxon>
        <taxon>Metazoa</taxon>
        <taxon>Ecdysozoa</taxon>
        <taxon>Nematoda</taxon>
        <taxon>Chromadorea</taxon>
        <taxon>Rhabditida</taxon>
        <taxon>Rhabditina</taxon>
        <taxon>Rhabditomorpha</taxon>
        <taxon>Rhabditoidea</taxon>
        <taxon>Rhabditidae</taxon>
        <taxon>Mesorhabditinae</taxon>
        <taxon>Mesorhabditis</taxon>
    </lineage>
</organism>
<protein>
    <recommendedName>
        <fullName evidence="1">non-specific serine/threonine protein kinase</fullName>
        <ecNumber evidence="1">2.7.11.1</ecNumber>
    </recommendedName>
</protein>
<dbReference type="PANTHER" id="PTHR11909">
    <property type="entry name" value="CASEIN KINASE-RELATED"/>
    <property type="match status" value="1"/>
</dbReference>
<dbReference type="SMART" id="SM00220">
    <property type="entry name" value="S_TKc"/>
    <property type="match status" value="1"/>
</dbReference>
<evidence type="ECO:0000259" key="3">
    <source>
        <dbReference type="PROSITE" id="PS50011"/>
    </source>
</evidence>
<feature type="region of interest" description="Disordered" evidence="2">
    <location>
        <begin position="309"/>
        <end position="334"/>
    </location>
</feature>
<dbReference type="SUPFAM" id="SSF56112">
    <property type="entry name" value="Protein kinase-like (PK-like)"/>
    <property type="match status" value="1"/>
</dbReference>
<evidence type="ECO:0000313" key="4">
    <source>
        <dbReference type="Proteomes" id="UP000887575"/>
    </source>
</evidence>
<evidence type="ECO:0000256" key="1">
    <source>
        <dbReference type="ARBA" id="ARBA00012513"/>
    </source>
</evidence>
<dbReference type="GO" id="GO:0004674">
    <property type="term" value="F:protein serine/threonine kinase activity"/>
    <property type="evidence" value="ECO:0007669"/>
    <property type="project" value="UniProtKB-EC"/>
</dbReference>
<proteinExistence type="predicted"/>
<reference evidence="5" key="1">
    <citation type="submission" date="2024-02" db="UniProtKB">
        <authorList>
            <consortium name="WormBaseParasite"/>
        </authorList>
    </citation>
    <scope>IDENTIFICATION</scope>
</reference>
<evidence type="ECO:0000256" key="2">
    <source>
        <dbReference type="SAM" id="MobiDB-lite"/>
    </source>
</evidence>
<dbReference type="PROSITE" id="PS50011">
    <property type="entry name" value="PROTEIN_KINASE_DOM"/>
    <property type="match status" value="1"/>
</dbReference>
<dbReference type="Proteomes" id="UP000887575">
    <property type="component" value="Unassembled WGS sequence"/>
</dbReference>
<sequence>MPGKSLIIHLSEGEKVEQWTVMKKLGEGACGAVFLVKDEKNGIEGALKGENIGEKMPLLRMEALVLMELAKGRARHVVELLDKGKHDNFNFIVMKLVGKSLQDMKKTGPDQHLSLGPAISVSIQCLEALEDLHMVGYLHRDVKPGNFCVGRAELKEFRKIYILDFGMSRKYTSNDGAIRKPRSAAQFRGTPRYAPIASHDSRDHSRKEDLESWFYMLIDFSNASLPWKGLNEIAEVGEGKKRARKELPRFFEGCPKKEYKDILMIIDNLQYYDVPPYQKIYDILRKCIIDHKLPEFPYDWETSVIPPKSQEKGSIVKGWERPRPSFMDPSVPEN</sequence>
<dbReference type="Pfam" id="PF00069">
    <property type="entry name" value="Pkinase"/>
    <property type="match status" value="1"/>
</dbReference>
<name>A0AAF3EIT5_9BILA</name>
<evidence type="ECO:0000313" key="5">
    <source>
        <dbReference type="WBParaSite" id="MBELARI_LOCUS13855"/>
    </source>
</evidence>
<dbReference type="PROSITE" id="PS00108">
    <property type="entry name" value="PROTEIN_KINASE_ST"/>
    <property type="match status" value="1"/>
</dbReference>
<dbReference type="InterPro" id="IPR008271">
    <property type="entry name" value="Ser/Thr_kinase_AS"/>
</dbReference>
<dbReference type="InterPro" id="IPR011009">
    <property type="entry name" value="Kinase-like_dom_sf"/>
</dbReference>
<dbReference type="GO" id="GO:0005524">
    <property type="term" value="F:ATP binding"/>
    <property type="evidence" value="ECO:0007669"/>
    <property type="project" value="InterPro"/>
</dbReference>
<dbReference type="AlphaFoldDB" id="A0AAF3EIT5"/>
<dbReference type="WBParaSite" id="MBELARI_LOCUS13855">
    <property type="protein sequence ID" value="MBELARI_LOCUS13855"/>
    <property type="gene ID" value="MBELARI_LOCUS13855"/>
</dbReference>
<dbReference type="EC" id="2.7.11.1" evidence="1"/>
<accession>A0AAF3EIT5</accession>
<dbReference type="InterPro" id="IPR050235">
    <property type="entry name" value="CK1_Ser-Thr_kinase"/>
</dbReference>
<dbReference type="InterPro" id="IPR000719">
    <property type="entry name" value="Prot_kinase_dom"/>
</dbReference>